<evidence type="ECO:0000256" key="2">
    <source>
        <dbReference type="ARBA" id="ARBA00022676"/>
    </source>
</evidence>
<dbReference type="Proteomes" id="UP001652395">
    <property type="component" value="Unassembled WGS sequence"/>
</dbReference>
<proteinExistence type="inferred from homology"/>
<gene>
    <name evidence="5" type="ORF">OCV69_03160</name>
</gene>
<dbReference type="EC" id="2.4.-.-" evidence="5"/>
<organism evidence="5 6">
    <name type="scientific">Alitiscatomonas aceti</name>
    <dbReference type="NCBI Taxonomy" id="2981724"/>
    <lineage>
        <taxon>Bacteria</taxon>
        <taxon>Bacillati</taxon>
        <taxon>Bacillota</taxon>
        <taxon>Clostridia</taxon>
        <taxon>Lachnospirales</taxon>
        <taxon>Lachnospiraceae</taxon>
        <taxon>Alitiscatomonas</taxon>
    </lineage>
</organism>
<name>A0ABT2UYL0_9FIRM</name>
<sequence length="277" mass="32242">MSIGAYKQYSVLMAVYYKENASYLRQAIESIQNQTFPTNDFVLVCDGPLNLELDAVISEKQKEMGNTFHVIRLEKNCGLGNALNEGIRHCKNELIARMDSDDISYPDRCVRQMKVFELNPEIDICSGIIEEFSKSPDIIYARRVLPETSEEISKFAMKRNPFNHPCVMYKKTAVESSGSYQDFYLLEDYYLWIRMLMNGSQGYNLQEPLLYMRAGSDMYKRRAGWKYARTQIALFRYMENRGFINKGQCFISCVVRSGSSLAPNWIRELMFKKILRK</sequence>
<reference evidence="5 6" key="1">
    <citation type="journal article" date="2021" name="ISME Commun">
        <title>Automated analysis of genomic sequences facilitates high-throughput and comprehensive description of bacteria.</title>
        <authorList>
            <person name="Hitch T.C.A."/>
        </authorList>
    </citation>
    <scope>NUCLEOTIDE SEQUENCE [LARGE SCALE GENOMIC DNA]</scope>
    <source>
        <strain evidence="6">f_CCE</strain>
    </source>
</reference>
<evidence type="ECO:0000256" key="3">
    <source>
        <dbReference type="ARBA" id="ARBA00022679"/>
    </source>
</evidence>
<dbReference type="EMBL" id="JAOQJF010000004">
    <property type="protein sequence ID" value="MCU6798942.1"/>
    <property type="molecule type" value="Genomic_DNA"/>
</dbReference>
<dbReference type="PANTHER" id="PTHR43685">
    <property type="entry name" value="GLYCOSYLTRANSFERASE"/>
    <property type="match status" value="1"/>
</dbReference>
<protein>
    <submittedName>
        <fullName evidence="5">Glycosyltransferase</fullName>
        <ecNumber evidence="5">2.4.-.-</ecNumber>
    </submittedName>
</protein>
<dbReference type="InterPro" id="IPR050834">
    <property type="entry name" value="Glycosyltransf_2"/>
</dbReference>
<dbReference type="PANTHER" id="PTHR43685:SF5">
    <property type="entry name" value="GLYCOSYLTRANSFERASE EPSE-RELATED"/>
    <property type="match status" value="1"/>
</dbReference>
<dbReference type="SUPFAM" id="SSF53448">
    <property type="entry name" value="Nucleotide-diphospho-sugar transferases"/>
    <property type="match status" value="1"/>
</dbReference>
<dbReference type="Gene3D" id="3.90.550.10">
    <property type="entry name" value="Spore Coat Polysaccharide Biosynthesis Protein SpsA, Chain A"/>
    <property type="match status" value="1"/>
</dbReference>
<dbReference type="RefSeq" id="WP_158357481.1">
    <property type="nucleotide sequence ID" value="NZ_JAOQJF010000004.1"/>
</dbReference>
<accession>A0ABT2UYL0</accession>
<evidence type="ECO:0000259" key="4">
    <source>
        <dbReference type="Pfam" id="PF00535"/>
    </source>
</evidence>
<evidence type="ECO:0000313" key="6">
    <source>
        <dbReference type="Proteomes" id="UP001652395"/>
    </source>
</evidence>
<dbReference type="Pfam" id="PF00535">
    <property type="entry name" value="Glycos_transf_2"/>
    <property type="match status" value="1"/>
</dbReference>
<keyword evidence="2 5" id="KW-0328">Glycosyltransferase</keyword>
<evidence type="ECO:0000313" key="5">
    <source>
        <dbReference type="EMBL" id="MCU6798942.1"/>
    </source>
</evidence>
<comment type="similarity">
    <text evidence="1">Belongs to the glycosyltransferase 2 family.</text>
</comment>
<dbReference type="InterPro" id="IPR029044">
    <property type="entry name" value="Nucleotide-diphossugar_trans"/>
</dbReference>
<feature type="domain" description="Glycosyltransferase 2-like" evidence="4">
    <location>
        <begin position="10"/>
        <end position="160"/>
    </location>
</feature>
<dbReference type="GO" id="GO:0016757">
    <property type="term" value="F:glycosyltransferase activity"/>
    <property type="evidence" value="ECO:0007669"/>
    <property type="project" value="UniProtKB-KW"/>
</dbReference>
<evidence type="ECO:0000256" key="1">
    <source>
        <dbReference type="ARBA" id="ARBA00006739"/>
    </source>
</evidence>
<comment type="caution">
    <text evidence="5">The sequence shown here is derived from an EMBL/GenBank/DDBJ whole genome shotgun (WGS) entry which is preliminary data.</text>
</comment>
<dbReference type="InterPro" id="IPR001173">
    <property type="entry name" value="Glyco_trans_2-like"/>
</dbReference>
<keyword evidence="6" id="KW-1185">Reference proteome</keyword>
<keyword evidence="3 5" id="KW-0808">Transferase</keyword>